<proteinExistence type="predicted"/>
<reference evidence="2 3" key="1">
    <citation type="journal article" date="2014" name="PLoS ONE">
        <title>Genome Information of Methylobacterium oryzae, a Plant-Probiotic Methylotroph in the Phyllosphere.</title>
        <authorList>
            <person name="Kwak M.J."/>
            <person name="Jeong H."/>
            <person name="Madhaiyan M."/>
            <person name="Lee Y."/>
            <person name="Sa T.M."/>
            <person name="Oh T.K."/>
            <person name="Kim J.F."/>
        </authorList>
    </citation>
    <scope>NUCLEOTIDE SEQUENCE [LARGE SCALE GENOMIC DNA]</scope>
    <source>
        <strain evidence="2 3">CBMB20</strain>
    </source>
</reference>
<accession>A0A089NV37</accession>
<gene>
    <name evidence="2" type="ORF">MOC_2615</name>
</gene>
<keyword evidence="3" id="KW-1185">Reference proteome</keyword>
<dbReference type="KEGG" id="mor:MOC_2615"/>
<dbReference type="HOGENOM" id="CLU_3081723_0_0_5"/>
<organism evidence="2 3">
    <name type="scientific">Methylobacterium oryzae CBMB20</name>
    <dbReference type="NCBI Taxonomy" id="693986"/>
    <lineage>
        <taxon>Bacteria</taxon>
        <taxon>Pseudomonadati</taxon>
        <taxon>Pseudomonadota</taxon>
        <taxon>Alphaproteobacteria</taxon>
        <taxon>Hyphomicrobiales</taxon>
        <taxon>Methylobacteriaceae</taxon>
        <taxon>Methylobacterium</taxon>
    </lineage>
</organism>
<protein>
    <submittedName>
        <fullName evidence="2">Protein of unassigned function</fullName>
    </submittedName>
</protein>
<dbReference type="STRING" id="693986.MOC_2615"/>
<feature type="compositionally biased region" description="Basic residues" evidence="1">
    <location>
        <begin position="41"/>
        <end position="52"/>
    </location>
</feature>
<dbReference type="Proteomes" id="UP000029492">
    <property type="component" value="Chromosome"/>
</dbReference>
<evidence type="ECO:0000256" key="1">
    <source>
        <dbReference type="SAM" id="MobiDB-lite"/>
    </source>
</evidence>
<evidence type="ECO:0000313" key="2">
    <source>
        <dbReference type="EMBL" id="AIQ90370.1"/>
    </source>
</evidence>
<dbReference type="EMBL" id="CP003811">
    <property type="protein sequence ID" value="AIQ90370.1"/>
    <property type="molecule type" value="Genomic_DNA"/>
</dbReference>
<feature type="region of interest" description="Disordered" evidence="1">
    <location>
        <begin position="24"/>
        <end position="52"/>
    </location>
</feature>
<sequence length="52" mass="6073">MPLLYPFISLAQAAGLLARLLRMPDMHRTSGPPSFKDPDRGRRRRMRRRRGP</sequence>
<name>A0A089NV37_9HYPH</name>
<dbReference type="AlphaFoldDB" id="A0A089NV37"/>
<evidence type="ECO:0000313" key="3">
    <source>
        <dbReference type="Proteomes" id="UP000029492"/>
    </source>
</evidence>